<evidence type="ECO:0000313" key="1">
    <source>
        <dbReference type="EMBL" id="KOM41336.1"/>
    </source>
</evidence>
<gene>
    <name evidence="1" type="ORF">LR48_Vigan04g153400</name>
</gene>
<reference evidence="2" key="1">
    <citation type="journal article" date="2015" name="Proc. Natl. Acad. Sci. U.S.A.">
        <title>Genome sequencing of adzuki bean (Vigna angularis) provides insight into high starch and low fat accumulation and domestication.</title>
        <authorList>
            <person name="Yang K."/>
            <person name="Tian Z."/>
            <person name="Chen C."/>
            <person name="Luo L."/>
            <person name="Zhao B."/>
            <person name="Wang Z."/>
            <person name="Yu L."/>
            <person name="Li Y."/>
            <person name="Sun Y."/>
            <person name="Li W."/>
            <person name="Chen Y."/>
            <person name="Li Y."/>
            <person name="Zhang Y."/>
            <person name="Ai D."/>
            <person name="Zhao J."/>
            <person name="Shang C."/>
            <person name="Ma Y."/>
            <person name="Wu B."/>
            <person name="Wang M."/>
            <person name="Gao L."/>
            <person name="Sun D."/>
            <person name="Zhang P."/>
            <person name="Guo F."/>
            <person name="Wang W."/>
            <person name="Li Y."/>
            <person name="Wang J."/>
            <person name="Varshney R.K."/>
            <person name="Wang J."/>
            <person name="Ling H.Q."/>
            <person name="Wan P."/>
        </authorList>
    </citation>
    <scope>NUCLEOTIDE SEQUENCE</scope>
    <source>
        <strain evidence="2">cv. Jingnong 6</strain>
    </source>
</reference>
<protein>
    <submittedName>
        <fullName evidence="1">Uncharacterized protein</fullName>
    </submittedName>
</protein>
<evidence type="ECO:0000313" key="2">
    <source>
        <dbReference type="Proteomes" id="UP000053144"/>
    </source>
</evidence>
<dbReference type="Gramene" id="KOM41336">
    <property type="protein sequence ID" value="KOM41336"/>
    <property type="gene ID" value="LR48_Vigan04g153400"/>
</dbReference>
<organism evidence="1 2">
    <name type="scientific">Phaseolus angularis</name>
    <name type="common">Azuki bean</name>
    <name type="synonym">Vigna angularis</name>
    <dbReference type="NCBI Taxonomy" id="3914"/>
    <lineage>
        <taxon>Eukaryota</taxon>
        <taxon>Viridiplantae</taxon>
        <taxon>Streptophyta</taxon>
        <taxon>Embryophyta</taxon>
        <taxon>Tracheophyta</taxon>
        <taxon>Spermatophyta</taxon>
        <taxon>Magnoliopsida</taxon>
        <taxon>eudicotyledons</taxon>
        <taxon>Gunneridae</taxon>
        <taxon>Pentapetalae</taxon>
        <taxon>rosids</taxon>
        <taxon>fabids</taxon>
        <taxon>Fabales</taxon>
        <taxon>Fabaceae</taxon>
        <taxon>Papilionoideae</taxon>
        <taxon>50 kb inversion clade</taxon>
        <taxon>NPAAA clade</taxon>
        <taxon>indigoferoid/millettioid clade</taxon>
        <taxon>Phaseoleae</taxon>
        <taxon>Vigna</taxon>
    </lineage>
</organism>
<dbReference type="EMBL" id="CM003374">
    <property type="protein sequence ID" value="KOM41336.1"/>
    <property type="molecule type" value="Genomic_DNA"/>
</dbReference>
<dbReference type="AlphaFoldDB" id="A0A0L9UF37"/>
<dbReference type="Proteomes" id="UP000053144">
    <property type="component" value="Chromosome 4"/>
</dbReference>
<accession>A0A0L9UF37</accession>
<proteinExistence type="predicted"/>
<name>A0A0L9UF37_PHAAN</name>
<sequence>MGHWALCSGAARPKGSNGQRWRSFAHGAESFLSIRLDFHLDGSKSCFHHHLGGCGALFRFSL</sequence>